<evidence type="ECO:0000313" key="1">
    <source>
        <dbReference type="EMBL" id="MPN44846.1"/>
    </source>
</evidence>
<organism evidence="1">
    <name type="scientific">bioreactor metagenome</name>
    <dbReference type="NCBI Taxonomy" id="1076179"/>
    <lineage>
        <taxon>unclassified sequences</taxon>
        <taxon>metagenomes</taxon>
        <taxon>ecological metagenomes</taxon>
    </lineage>
</organism>
<protein>
    <submittedName>
        <fullName evidence="1">Uncharacterized protein</fullName>
    </submittedName>
</protein>
<gene>
    <name evidence="1" type="ORF">SDC9_192413</name>
</gene>
<accession>A0A645I1W9</accession>
<dbReference type="AlphaFoldDB" id="A0A645I1W9"/>
<proteinExistence type="predicted"/>
<sequence length="51" mass="6027">MEQPADLIDQERRNGKHQKYMVDSRLSSISLPYGQIAFDKDDLQQYIDQKI</sequence>
<reference evidence="1" key="1">
    <citation type="submission" date="2019-08" db="EMBL/GenBank/DDBJ databases">
        <authorList>
            <person name="Kucharzyk K."/>
            <person name="Murdoch R.W."/>
            <person name="Higgins S."/>
            <person name="Loffler F."/>
        </authorList>
    </citation>
    <scope>NUCLEOTIDE SEQUENCE</scope>
</reference>
<dbReference type="EMBL" id="VSSQ01104289">
    <property type="protein sequence ID" value="MPN44846.1"/>
    <property type="molecule type" value="Genomic_DNA"/>
</dbReference>
<comment type="caution">
    <text evidence="1">The sequence shown here is derived from an EMBL/GenBank/DDBJ whole genome shotgun (WGS) entry which is preliminary data.</text>
</comment>
<name>A0A645I1W9_9ZZZZ</name>